<keyword evidence="3" id="KW-1185">Reference proteome</keyword>
<organism evidence="2 3">
    <name type="scientific">Tetragonisca angustula</name>
    <dbReference type="NCBI Taxonomy" id="166442"/>
    <lineage>
        <taxon>Eukaryota</taxon>
        <taxon>Metazoa</taxon>
        <taxon>Ecdysozoa</taxon>
        <taxon>Arthropoda</taxon>
        <taxon>Hexapoda</taxon>
        <taxon>Insecta</taxon>
        <taxon>Pterygota</taxon>
        <taxon>Neoptera</taxon>
        <taxon>Endopterygota</taxon>
        <taxon>Hymenoptera</taxon>
        <taxon>Apocrita</taxon>
        <taxon>Aculeata</taxon>
        <taxon>Apoidea</taxon>
        <taxon>Anthophila</taxon>
        <taxon>Apidae</taxon>
        <taxon>Tetragonisca</taxon>
    </lineage>
</organism>
<evidence type="ECO:0008006" key="4">
    <source>
        <dbReference type="Google" id="ProtNLM"/>
    </source>
</evidence>
<name>A0AAW0ZX36_9HYME</name>
<protein>
    <recommendedName>
        <fullName evidence="4">Secreted protein</fullName>
    </recommendedName>
</protein>
<sequence>MTSRLAMWIGVSMLQLATRLVASALLRRVGGVIDWLRGACVPTSPRPYNGDVDENTVVSRRRHLNSPNKWHLNPSIT</sequence>
<evidence type="ECO:0000313" key="3">
    <source>
        <dbReference type="Proteomes" id="UP001432146"/>
    </source>
</evidence>
<gene>
    <name evidence="2" type="ORF">QLX08_005677</name>
</gene>
<feature type="signal peptide" evidence="1">
    <location>
        <begin position="1"/>
        <end position="23"/>
    </location>
</feature>
<comment type="caution">
    <text evidence="2">The sequence shown here is derived from an EMBL/GenBank/DDBJ whole genome shotgun (WGS) entry which is preliminary data.</text>
</comment>
<dbReference type="EMBL" id="JAWNGG020000098">
    <property type="protein sequence ID" value="KAK9302229.1"/>
    <property type="molecule type" value="Genomic_DNA"/>
</dbReference>
<accession>A0AAW0ZX36</accession>
<evidence type="ECO:0000256" key="1">
    <source>
        <dbReference type="SAM" id="SignalP"/>
    </source>
</evidence>
<evidence type="ECO:0000313" key="2">
    <source>
        <dbReference type="EMBL" id="KAK9302229.1"/>
    </source>
</evidence>
<dbReference type="AlphaFoldDB" id="A0AAW0ZX36"/>
<proteinExistence type="predicted"/>
<reference evidence="2 3" key="1">
    <citation type="submission" date="2024-05" db="EMBL/GenBank/DDBJ databases">
        <title>The nuclear and mitochondrial genome assemblies of Tetragonisca angustula (Apidae: Meliponini), a tiny yet remarkable pollinator in the Neotropics.</title>
        <authorList>
            <person name="Ferrari R."/>
            <person name="Ricardo P.C."/>
            <person name="Dias F.C."/>
            <person name="Araujo N.S."/>
            <person name="Soares D.O."/>
            <person name="Zhou Q.-S."/>
            <person name="Zhu C.-D."/>
            <person name="Coutinho L."/>
            <person name="Airas M.C."/>
            <person name="Batista T.M."/>
        </authorList>
    </citation>
    <scope>NUCLEOTIDE SEQUENCE [LARGE SCALE GENOMIC DNA]</scope>
    <source>
        <strain evidence="2">ASF017062</strain>
        <tissue evidence="2">Abdomen</tissue>
    </source>
</reference>
<feature type="chain" id="PRO_5043598068" description="Secreted protein" evidence="1">
    <location>
        <begin position="24"/>
        <end position="77"/>
    </location>
</feature>
<keyword evidence="1" id="KW-0732">Signal</keyword>
<dbReference type="Proteomes" id="UP001432146">
    <property type="component" value="Unassembled WGS sequence"/>
</dbReference>